<name>A0A8T0I9J1_CERPU</name>
<evidence type="ECO:0000313" key="2">
    <source>
        <dbReference type="EMBL" id="KAG0579637.1"/>
    </source>
</evidence>
<feature type="signal peptide" evidence="1">
    <location>
        <begin position="1"/>
        <end position="17"/>
    </location>
</feature>
<dbReference type="EMBL" id="CM026424">
    <property type="protein sequence ID" value="KAG0579637.1"/>
    <property type="molecule type" value="Genomic_DNA"/>
</dbReference>
<feature type="chain" id="PRO_5035946981" evidence="1">
    <location>
        <begin position="18"/>
        <end position="49"/>
    </location>
</feature>
<proteinExistence type="predicted"/>
<evidence type="ECO:0000256" key="1">
    <source>
        <dbReference type="SAM" id="SignalP"/>
    </source>
</evidence>
<dbReference type="Proteomes" id="UP000822688">
    <property type="component" value="Chromosome 4"/>
</dbReference>
<protein>
    <submittedName>
        <fullName evidence="2">Uncharacterized protein</fullName>
    </submittedName>
</protein>
<reference evidence="2" key="1">
    <citation type="submission" date="2020-06" db="EMBL/GenBank/DDBJ databases">
        <title>WGS assembly of Ceratodon purpureus strain R40.</title>
        <authorList>
            <person name="Carey S.B."/>
            <person name="Jenkins J."/>
            <person name="Shu S."/>
            <person name="Lovell J.T."/>
            <person name="Sreedasyam A."/>
            <person name="Maumus F."/>
            <person name="Tiley G.P."/>
            <person name="Fernandez-Pozo N."/>
            <person name="Barry K."/>
            <person name="Chen C."/>
            <person name="Wang M."/>
            <person name="Lipzen A."/>
            <person name="Daum C."/>
            <person name="Saski C.A."/>
            <person name="Payton A.C."/>
            <person name="Mcbreen J.C."/>
            <person name="Conrad R.E."/>
            <person name="Kollar L.M."/>
            <person name="Olsson S."/>
            <person name="Huttunen S."/>
            <person name="Landis J.B."/>
            <person name="Wickett N.J."/>
            <person name="Johnson M.G."/>
            <person name="Rensing S.A."/>
            <person name="Grimwood J."/>
            <person name="Schmutz J."/>
            <person name="Mcdaniel S.F."/>
        </authorList>
    </citation>
    <scope>NUCLEOTIDE SEQUENCE</scope>
    <source>
        <strain evidence="2">R40</strain>
    </source>
</reference>
<organism evidence="2 3">
    <name type="scientific">Ceratodon purpureus</name>
    <name type="common">Fire moss</name>
    <name type="synonym">Dicranum purpureum</name>
    <dbReference type="NCBI Taxonomy" id="3225"/>
    <lineage>
        <taxon>Eukaryota</taxon>
        <taxon>Viridiplantae</taxon>
        <taxon>Streptophyta</taxon>
        <taxon>Embryophyta</taxon>
        <taxon>Bryophyta</taxon>
        <taxon>Bryophytina</taxon>
        <taxon>Bryopsida</taxon>
        <taxon>Dicranidae</taxon>
        <taxon>Pseudoditrichales</taxon>
        <taxon>Ditrichaceae</taxon>
        <taxon>Ceratodon</taxon>
    </lineage>
</organism>
<gene>
    <name evidence="2" type="ORF">KC19_4G112200</name>
</gene>
<keyword evidence="1" id="KW-0732">Signal</keyword>
<accession>A0A8T0I9J1</accession>
<comment type="caution">
    <text evidence="2">The sequence shown here is derived from an EMBL/GenBank/DDBJ whole genome shotgun (WGS) entry which is preliminary data.</text>
</comment>
<dbReference type="AlphaFoldDB" id="A0A8T0I9J1"/>
<evidence type="ECO:0000313" key="3">
    <source>
        <dbReference type="Proteomes" id="UP000822688"/>
    </source>
</evidence>
<sequence length="49" mass="5713">MLLGSDFFHLLLVISNACQPEIQYVYEYVGLFFTEYSSCKDWAVDAAEW</sequence>
<keyword evidence="3" id="KW-1185">Reference proteome</keyword>